<sequence>MTKRLVILLGVLAFAAAAAVAADPDPAPTTQPLPVAMPKLTAPQSVPGAASWVVVVTVLAVAPAI</sequence>
<dbReference type="AlphaFoldDB" id="X0UKS7"/>
<comment type="caution">
    <text evidence="2">The sequence shown here is derived from an EMBL/GenBank/DDBJ whole genome shotgun (WGS) entry which is preliminary data.</text>
</comment>
<name>X0UKS7_9ZZZZ</name>
<proteinExistence type="predicted"/>
<feature type="non-terminal residue" evidence="2">
    <location>
        <position position="65"/>
    </location>
</feature>
<keyword evidence="1" id="KW-1133">Transmembrane helix</keyword>
<reference evidence="2" key="1">
    <citation type="journal article" date="2014" name="Front. Microbiol.">
        <title>High frequency of phylogenetically diverse reductive dehalogenase-homologous genes in deep subseafloor sedimentary metagenomes.</title>
        <authorList>
            <person name="Kawai M."/>
            <person name="Futagami T."/>
            <person name="Toyoda A."/>
            <person name="Takaki Y."/>
            <person name="Nishi S."/>
            <person name="Hori S."/>
            <person name="Arai W."/>
            <person name="Tsubouchi T."/>
            <person name="Morono Y."/>
            <person name="Uchiyama I."/>
            <person name="Ito T."/>
            <person name="Fujiyama A."/>
            <person name="Inagaki F."/>
            <person name="Takami H."/>
        </authorList>
    </citation>
    <scope>NUCLEOTIDE SEQUENCE</scope>
    <source>
        <strain evidence="2">Expedition CK06-06</strain>
    </source>
</reference>
<accession>X0UKS7</accession>
<evidence type="ECO:0000313" key="2">
    <source>
        <dbReference type="EMBL" id="GAF99886.1"/>
    </source>
</evidence>
<organism evidence="2">
    <name type="scientific">marine sediment metagenome</name>
    <dbReference type="NCBI Taxonomy" id="412755"/>
    <lineage>
        <taxon>unclassified sequences</taxon>
        <taxon>metagenomes</taxon>
        <taxon>ecological metagenomes</taxon>
    </lineage>
</organism>
<gene>
    <name evidence="2" type="ORF">S01H1_45271</name>
</gene>
<keyword evidence="1" id="KW-0812">Transmembrane</keyword>
<dbReference type="EMBL" id="BARS01028915">
    <property type="protein sequence ID" value="GAF99886.1"/>
    <property type="molecule type" value="Genomic_DNA"/>
</dbReference>
<protein>
    <submittedName>
        <fullName evidence="2">Uncharacterized protein</fullName>
    </submittedName>
</protein>
<feature type="transmembrane region" description="Helical" evidence="1">
    <location>
        <begin position="45"/>
        <end position="64"/>
    </location>
</feature>
<evidence type="ECO:0000256" key="1">
    <source>
        <dbReference type="SAM" id="Phobius"/>
    </source>
</evidence>
<keyword evidence="1" id="KW-0472">Membrane</keyword>